<protein>
    <submittedName>
        <fullName evidence="1">Uncharacterized protein</fullName>
    </submittedName>
</protein>
<gene>
    <name evidence="1" type="ORF">F0919_12815</name>
</gene>
<dbReference type="PROSITE" id="PS51257">
    <property type="entry name" value="PROKAR_LIPOPROTEIN"/>
    <property type="match status" value="1"/>
</dbReference>
<sequence length="254" mass="28732">MRISTSLFRFMKPIALLLFLGVFVCSCVKKDRTSNVCMDDCTIVQGQVVTQNNIPIPDVLYTLTYNIYNPPFYSEERKLAEGRSDNSGNYKFSFYLKNDELGAAAKGGLQFRMNTNSVDSNKYIVLDAVNGFSVYSIPRRDTIINASFYIPTKTFIKVNVKNFNPVNQDDFFQIITLFPYGLNIGNSGVLPTPYRTGTIIQDVTTSNPSPADIQVAGNETNIVRIFKRKSNVSTYQDTMIFIPVNNKIELTYEY</sequence>
<keyword evidence="2" id="KW-1185">Reference proteome</keyword>
<dbReference type="AlphaFoldDB" id="A0A5M6CEE3"/>
<dbReference type="RefSeq" id="WP_150033164.1">
    <property type="nucleotide sequence ID" value="NZ_VWSH01000003.1"/>
</dbReference>
<evidence type="ECO:0000313" key="1">
    <source>
        <dbReference type="EMBL" id="KAA5533417.1"/>
    </source>
</evidence>
<accession>A0A5M6CEE3</accession>
<name>A0A5M6CEE3_9BACT</name>
<proteinExistence type="predicted"/>
<evidence type="ECO:0000313" key="2">
    <source>
        <dbReference type="Proteomes" id="UP000323632"/>
    </source>
</evidence>
<reference evidence="1 2" key="1">
    <citation type="submission" date="2019-09" db="EMBL/GenBank/DDBJ databases">
        <title>Genome sequence and assembly of Taibaiella sp.</title>
        <authorList>
            <person name="Chhetri G."/>
        </authorList>
    </citation>
    <scope>NUCLEOTIDE SEQUENCE [LARGE SCALE GENOMIC DNA]</scope>
    <source>
        <strain evidence="1 2">KVB11</strain>
    </source>
</reference>
<organism evidence="1 2">
    <name type="scientific">Taibaiella lutea</name>
    <dbReference type="NCBI Taxonomy" id="2608001"/>
    <lineage>
        <taxon>Bacteria</taxon>
        <taxon>Pseudomonadati</taxon>
        <taxon>Bacteroidota</taxon>
        <taxon>Chitinophagia</taxon>
        <taxon>Chitinophagales</taxon>
        <taxon>Chitinophagaceae</taxon>
        <taxon>Taibaiella</taxon>
    </lineage>
</organism>
<dbReference type="EMBL" id="VWSH01000003">
    <property type="protein sequence ID" value="KAA5533417.1"/>
    <property type="molecule type" value="Genomic_DNA"/>
</dbReference>
<comment type="caution">
    <text evidence="1">The sequence shown here is derived from an EMBL/GenBank/DDBJ whole genome shotgun (WGS) entry which is preliminary data.</text>
</comment>
<dbReference type="Proteomes" id="UP000323632">
    <property type="component" value="Unassembled WGS sequence"/>
</dbReference>